<evidence type="ECO:0000256" key="1">
    <source>
        <dbReference type="SAM" id="MobiDB-lite"/>
    </source>
</evidence>
<reference evidence="2 3" key="1">
    <citation type="submission" date="2016-06" db="EMBL/GenBank/DDBJ databases">
        <title>Evolution of pathogenesis and genome organization in the Tremellales.</title>
        <authorList>
            <person name="Cuomo C."/>
            <person name="Litvintseva A."/>
            <person name="Heitman J."/>
            <person name="Chen Y."/>
            <person name="Sun S."/>
            <person name="Springer D."/>
            <person name="Dromer F."/>
            <person name="Young S."/>
            <person name="Zeng Q."/>
            <person name="Chapman S."/>
            <person name="Gujja S."/>
            <person name="Saif S."/>
            <person name="Birren B."/>
        </authorList>
    </citation>
    <scope>NUCLEOTIDE SEQUENCE [LARGE SCALE GENOMIC DNA]</scope>
    <source>
        <strain evidence="2 3">CBS 6273</strain>
    </source>
</reference>
<proteinExistence type="predicted"/>
<name>A0A1E3J7Z6_9TREE</name>
<dbReference type="AlphaFoldDB" id="A0A1E3J7Z6"/>
<accession>A0A1E3J7Z6</accession>
<comment type="caution">
    <text evidence="2">The sequence shown here is derived from an EMBL/GenBank/DDBJ whole genome shotgun (WGS) entry which is preliminary data.</text>
</comment>
<dbReference type="EMBL" id="MEKH01000014">
    <property type="protein sequence ID" value="ODN96962.1"/>
    <property type="molecule type" value="Genomic_DNA"/>
</dbReference>
<organism evidence="2 3">
    <name type="scientific">Cryptococcus amylolentus CBS 6273</name>
    <dbReference type="NCBI Taxonomy" id="1296118"/>
    <lineage>
        <taxon>Eukaryota</taxon>
        <taxon>Fungi</taxon>
        <taxon>Dikarya</taxon>
        <taxon>Basidiomycota</taxon>
        <taxon>Agaricomycotina</taxon>
        <taxon>Tremellomycetes</taxon>
        <taxon>Tremellales</taxon>
        <taxon>Cryptococcaceae</taxon>
        <taxon>Cryptococcus</taxon>
    </lineage>
</organism>
<dbReference type="Proteomes" id="UP000095149">
    <property type="component" value="Unassembled WGS sequence"/>
</dbReference>
<sequence length="169" mass="19483">MFNRPWSPPHSTGLPSSPPYDSDPQLSAANWKSPYYPTMNPAGELPFFFIDGIKIYELRSLDAYSFQRWARSIKTLLLIKGLLPILQQDEIFISPTTSTEWVKRDREAFAYLRNAVAFEVEKALSSDTVDYSEPSTEHAHSRARRFWDLIEEEVYKRNRAGGVGGRPFY</sequence>
<dbReference type="OrthoDB" id="10311692at2759"/>
<evidence type="ECO:0000313" key="3">
    <source>
        <dbReference type="Proteomes" id="UP000095149"/>
    </source>
</evidence>
<protein>
    <submittedName>
        <fullName evidence="2">Uncharacterized protein</fullName>
    </submittedName>
</protein>
<gene>
    <name evidence="2" type="ORF">I350_07938</name>
</gene>
<feature type="region of interest" description="Disordered" evidence="1">
    <location>
        <begin position="1"/>
        <end position="23"/>
    </location>
</feature>
<evidence type="ECO:0000313" key="2">
    <source>
        <dbReference type="EMBL" id="ODN96962.1"/>
    </source>
</evidence>